<accession>A0AAN7C8U1</accession>
<name>A0AAN7C8U1_9PEZI</name>
<sequence length="200" mass="21873">MVFCGRCHGIIGSSQEKIENHLKKCTNLSGETAKEVATAACVAYDMLASMSGMFTRWLQKQIKSLEGAIEVPDLGLETQYGFGRGNCGFVAVDKNKHSGKSTVQQHSAKAHPNQVPEVIERQLVVTLQSGGLTRYVRISETGQGTAINWAEKLLQRTGDNAGANNTVDGWEKAEHNAMLDKLKQRRIQQSTKASQNLSIN</sequence>
<dbReference type="Proteomes" id="UP001303760">
    <property type="component" value="Unassembled WGS sequence"/>
</dbReference>
<gene>
    <name evidence="1" type="ORF">C8A03DRAFT_35201</name>
</gene>
<protein>
    <submittedName>
        <fullName evidence="1">Uncharacterized protein</fullName>
    </submittedName>
</protein>
<reference evidence="1" key="2">
    <citation type="submission" date="2023-05" db="EMBL/GenBank/DDBJ databases">
        <authorList>
            <consortium name="Lawrence Berkeley National Laboratory"/>
            <person name="Steindorff A."/>
            <person name="Hensen N."/>
            <person name="Bonometti L."/>
            <person name="Westerberg I."/>
            <person name="Brannstrom I.O."/>
            <person name="Guillou S."/>
            <person name="Cros-Aarteil S."/>
            <person name="Calhoun S."/>
            <person name="Haridas S."/>
            <person name="Kuo A."/>
            <person name="Mondo S."/>
            <person name="Pangilinan J."/>
            <person name="Riley R."/>
            <person name="Labutti K."/>
            <person name="Andreopoulos B."/>
            <person name="Lipzen A."/>
            <person name="Chen C."/>
            <person name="Yanf M."/>
            <person name="Daum C."/>
            <person name="Ng V."/>
            <person name="Clum A."/>
            <person name="Ohm R."/>
            <person name="Martin F."/>
            <person name="Silar P."/>
            <person name="Natvig D."/>
            <person name="Lalanne C."/>
            <person name="Gautier V."/>
            <person name="Ament-Velasquez S.L."/>
            <person name="Kruys A."/>
            <person name="Hutchinson M.I."/>
            <person name="Powell A.J."/>
            <person name="Barry K."/>
            <person name="Miller A.N."/>
            <person name="Grigoriev I.V."/>
            <person name="Debuchy R."/>
            <person name="Gladieux P."/>
            <person name="Thoren M.H."/>
            <person name="Johannesson H."/>
        </authorList>
    </citation>
    <scope>NUCLEOTIDE SEQUENCE</scope>
    <source>
        <strain evidence="1">CBS 532.94</strain>
    </source>
</reference>
<keyword evidence="2" id="KW-1185">Reference proteome</keyword>
<proteinExistence type="predicted"/>
<evidence type="ECO:0000313" key="1">
    <source>
        <dbReference type="EMBL" id="KAK4236887.1"/>
    </source>
</evidence>
<evidence type="ECO:0000313" key="2">
    <source>
        <dbReference type="Proteomes" id="UP001303760"/>
    </source>
</evidence>
<organism evidence="1 2">
    <name type="scientific">Achaetomium macrosporum</name>
    <dbReference type="NCBI Taxonomy" id="79813"/>
    <lineage>
        <taxon>Eukaryota</taxon>
        <taxon>Fungi</taxon>
        <taxon>Dikarya</taxon>
        <taxon>Ascomycota</taxon>
        <taxon>Pezizomycotina</taxon>
        <taxon>Sordariomycetes</taxon>
        <taxon>Sordariomycetidae</taxon>
        <taxon>Sordariales</taxon>
        <taxon>Chaetomiaceae</taxon>
        <taxon>Achaetomium</taxon>
    </lineage>
</organism>
<reference evidence="1" key="1">
    <citation type="journal article" date="2023" name="Mol. Phylogenet. Evol.">
        <title>Genome-scale phylogeny and comparative genomics of the fungal order Sordariales.</title>
        <authorList>
            <person name="Hensen N."/>
            <person name="Bonometti L."/>
            <person name="Westerberg I."/>
            <person name="Brannstrom I.O."/>
            <person name="Guillou S."/>
            <person name="Cros-Aarteil S."/>
            <person name="Calhoun S."/>
            <person name="Haridas S."/>
            <person name="Kuo A."/>
            <person name="Mondo S."/>
            <person name="Pangilinan J."/>
            <person name="Riley R."/>
            <person name="LaButti K."/>
            <person name="Andreopoulos B."/>
            <person name="Lipzen A."/>
            <person name="Chen C."/>
            <person name="Yan M."/>
            <person name="Daum C."/>
            <person name="Ng V."/>
            <person name="Clum A."/>
            <person name="Steindorff A."/>
            <person name="Ohm R.A."/>
            <person name="Martin F."/>
            <person name="Silar P."/>
            <person name="Natvig D.O."/>
            <person name="Lalanne C."/>
            <person name="Gautier V."/>
            <person name="Ament-Velasquez S.L."/>
            <person name="Kruys A."/>
            <person name="Hutchinson M.I."/>
            <person name="Powell A.J."/>
            <person name="Barry K."/>
            <person name="Miller A.N."/>
            <person name="Grigoriev I.V."/>
            <person name="Debuchy R."/>
            <person name="Gladieux P."/>
            <person name="Hiltunen Thoren M."/>
            <person name="Johannesson H."/>
        </authorList>
    </citation>
    <scope>NUCLEOTIDE SEQUENCE</scope>
    <source>
        <strain evidence="1">CBS 532.94</strain>
    </source>
</reference>
<comment type="caution">
    <text evidence="1">The sequence shown here is derived from an EMBL/GenBank/DDBJ whole genome shotgun (WGS) entry which is preliminary data.</text>
</comment>
<dbReference type="AlphaFoldDB" id="A0AAN7C8U1"/>
<dbReference type="EMBL" id="MU860167">
    <property type="protein sequence ID" value="KAK4236887.1"/>
    <property type="molecule type" value="Genomic_DNA"/>
</dbReference>